<organism evidence="2 3">
    <name type="scientific">Rothia mucilaginosa</name>
    <dbReference type="NCBI Taxonomy" id="43675"/>
    <lineage>
        <taxon>Bacteria</taxon>
        <taxon>Bacillati</taxon>
        <taxon>Actinomycetota</taxon>
        <taxon>Actinomycetes</taxon>
        <taxon>Micrococcales</taxon>
        <taxon>Micrococcaceae</taxon>
        <taxon>Rothia</taxon>
    </lineage>
</organism>
<keyword evidence="1" id="KW-0812">Transmembrane</keyword>
<name>A0A291DCT4_9MICC</name>
<accession>A0A291DCT4</accession>
<keyword evidence="1" id="KW-1133">Transmembrane helix</keyword>
<protein>
    <submittedName>
        <fullName evidence="2">Uncharacterized protein</fullName>
    </submittedName>
</protein>
<dbReference type="Proteomes" id="UP000218628">
    <property type="component" value="Chromosome"/>
</dbReference>
<feature type="transmembrane region" description="Helical" evidence="1">
    <location>
        <begin position="12"/>
        <end position="29"/>
    </location>
</feature>
<evidence type="ECO:0000313" key="2">
    <source>
        <dbReference type="EMBL" id="ATF62268.1"/>
    </source>
</evidence>
<dbReference type="RefSeq" id="WP_096740612.1">
    <property type="nucleotide sequence ID" value="NZ_CP023510.1"/>
</dbReference>
<gene>
    <name evidence="2" type="ORF">CO690_00700</name>
</gene>
<dbReference type="EMBL" id="CP023510">
    <property type="protein sequence ID" value="ATF62268.1"/>
    <property type="molecule type" value="Genomic_DNA"/>
</dbReference>
<sequence>MDTHTLRTARALTWACVAATVIIAGIGTAQEDIALRAIIFTAALIPAAAAILIGSFIHDHTTGDTNNG</sequence>
<dbReference type="AlphaFoldDB" id="A0A291DCT4"/>
<evidence type="ECO:0000256" key="1">
    <source>
        <dbReference type="SAM" id="Phobius"/>
    </source>
</evidence>
<keyword evidence="1" id="KW-0472">Membrane</keyword>
<feature type="transmembrane region" description="Helical" evidence="1">
    <location>
        <begin position="35"/>
        <end position="57"/>
    </location>
</feature>
<proteinExistence type="predicted"/>
<evidence type="ECO:0000313" key="3">
    <source>
        <dbReference type="Proteomes" id="UP000218628"/>
    </source>
</evidence>
<reference evidence="3" key="1">
    <citation type="submission" date="2017-09" db="EMBL/GenBank/DDBJ databases">
        <title>FDA dAtabase for Regulatory Grade micrObial Sequences (FDA-ARGOS): Supporting development and validation of Infectious Disease Dx tests.</title>
        <authorList>
            <person name="Minogue T."/>
            <person name="Wolcott M."/>
            <person name="Wasieloski L."/>
            <person name="Aguilar W."/>
            <person name="Moore D."/>
            <person name="Tallon L."/>
            <person name="Sadzewicz L."/>
            <person name="Ott S."/>
            <person name="Zhao X."/>
            <person name="Nagaraj S."/>
            <person name="Vavikolanu K."/>
            <person name="Aluvathingal J."/>
            <person name="Nadendla S."/>
            <person name="Sichtig H."/>
        </authorList>
    </citation>
    <scope>NUCLEOTIDE SEQUENCE [LARGE SCALE GENOMIC DNA]</scope>
    <source>
        <strain evidence="3">FDAARGOS_369</strain>
    </source>
</reference>